<proteinExistence type="predicted"/>
<dbReference type="OrthoDB" id="9813214at2"/>
<evidence type="ECO:0000313" key="1">
    <source>
        <dbReference type="EMBL" id="TXK46973.1"/>
    </source>
</evidence>
<dbReference type="Gene3D" id="3.40.50.2000">
    <property type="entry name" value="Glycogen Phosphorylase B"/>
    <property type="match status" value="1"/>
</dbReference>
<dbReference type="AlphaFoldDB" id="A0A5C8K698"/>
<keyword evidence="2" id="KW-1185">Reference proteome</keyword>
<dbReference type="EMBL" id="VRTY01000031">
    <property type="protein sequence ID" value="TXK46973.1"/>
    <property type="molecule type" value="Genomic_DNA"/>
</dbReference>
<accession>A0A5C8K698</accession>
<comment type="caution">
    <text evidence="1">The sequence shown here is derived from an EMBL/GenBank/DDBJ whole genome shotgun (WGS) entry which is preliminary data.</text>
</comment>
<dbReference type="SUPFAM" id="SSF53756">
    <property type="entry name" value="UDP-Glycosyltransferase/glycogen phosphorylase"/>
    <property type="match status" value="1"/>
</dbReference>
<keyword evidence="1" id="KW-0808">Transferase</keyword>
<sequence>MKKIALIHYQPLEYYPPVTNFLDYLEKNLNHNIELKVFSSKNQHQRATHVSEKIVIKRSPFPKKNESSVVSFLKQIYFNIYTLLQLLNYKPDTILYYETYSALPAFFYLRFINKKAKLLIHFHEYFSKDWYEGGMKLVKLYHRIEVNFLFKRAYSISHTNEYRMKFFLADYPFLNKDMLWVLPNYPPLVWSDQLKNKVLKFPGDEKELKLVYVGSLSLKATYIKEFCTWLASCKYKFTFDIYCFNLDPETSDYLNTLDMPQFNFYSSGIEYSGLPSVLQNYDIGVILYKGLSNNSKYCASNKLFEYLACGLDVWFSDKMLGTYPYITKKSYPKVIEVDFENLASFDVYEAFNRDGLNMKDSIFFAENVYTKFLEELV</sequence>
<protein>
    <submittedName>
        <fullName evidence="1">Glycosyltransferase family 4 protein</fullName>
    </submittedName>
</protein>
<evidence type="ECO:0000313" key="2">
    <source>
        <dbReference type="Proteomes" id="UP000321926"/>
    </source>
</evidence>
<dbReference type="RefSeq" id="WP_147921637.1">
    <property type="nucleotide sequence ID" value="NZ_VRTY01000031.1"/>
</dbReference>
<dbReference type="GO" id="GO:0016740">
    <property type="term" value="F:transferase activity"/>
    <property type="evidence" value="ECO:0007669"/>
    <property type="project" value="UniProtKB-KW"/>
</dbReference>
<dbReference type="Proteomes" id="UP000321926">
    <property type="component" value="Unassembled WGS sequence"/>
</dbReference>
<reference evidence="1 2" key="1">
    <citation type="submission" date="2019-08" db="EMBL/GenBank/DDBJ databases">
        <authorList>
            <person name="Shi S."/>
        </authorList>
    </citation>
    <scope>NUCLEOTIDE SEQUENCE [LARGE SCALE GENOMIC DNA]</scope>
    <source>
        <strain evidence="1 2">GY10130</strain>
    </source>
</reference>
<gene>
    <name evidence="1" type="ORF">FVR03_10155</name>
</gene>
<organism evidence="1 2">
    <name type="scientific">Pontibacter qinzhouensis</name>
    <dbReference type="NCBI Taxonomy" id="2603253"/>
    <lineage>
        <taxon>Bacteria</taxon>
        <taxon>Pseudomonadati</taxon>
        <taxon>Bacteroidota</taxon>
        <taxon>Cytophagia</taxon>
        <taxon>Cytophagales</taxon>
        <taxon>Hymenobacteraceae</taxon>
        <taxon>Pontibacter</taxon>
    </lineage>
</organism>
<name>A0A5C8K698_9BACT</name>